<dbReference type="Pfam" id="PF00295">
    <property type="entry name" value="Glyco_hydro_28"/>
    <property type="match status" value="1"/>
</dbReference>
<proteinExistence type="inferred from homology"/>
<keyword evidence="3 4" id="KW-0326">Glycosidase</keyword>
<dbReference type="InterPro" id="IPR011050">
    <property type="entry name" value="Pectin_lyase_fold/virulence"/>
</dbReference>
<organism evidence="5 6">
    <name type="scientific">Symbiochloris irregularis</name>
    <dbReference type="NCBI Taxonomy" id="706552"/>
    <lineage>
        <taxon>Eukaryota</taxon>
        <taxon>Viridiplantae</taxon>
        <taxon>Chlorophyta</taxon>
        <taxon>core chlorophytes</taxon>
        <taxon>Trebouxiophyceae</taxon>
        <taxon>Trebouxiales</taxon>
        <taxon>Trebouxiaceae</taxon>
        <taxon>Symbiochloris</taxon>
    </lineage>
</organism>
<evidence type="ECO:0000256" key="4">
    <source>
        <dbReference type="RuleBase" id="RU361169"/>
    </source>
</evidence>
<reference evidence="5 6" key="1">
    <citation type="journal article" date="2024" name="Nat. Commun.">
        <title>Phylogenomics reveals the evolutionary origins of lichenization in chlorophyte algae.</title>
        <authorList>
            <person name="Puginier C."/>
            <person name="Libourel C."/>
            <person name="Otte J."/>
            <person name="Skaloud P."/>
            <person name="Haon M."/>
            <person name="Grisel S."/>
            <person name="Petersen M."/>
            <person name="Berrin J.G."/>
            <person name="Delaux P.M."/>
            <person name="Dal Grande F."/>
            <person name="Keller J."/>
        </authorList>
    </citation>
    <scope>NUCLEOTIDE SEQUENCE [LARGE SCALE GENOMIC DNA]</scope>
    <source>
        <strain evidence="5 6">SAG 2036</strain>
    </source>
</reference>
<dbReference type="Gene3D" id="2.160.20.10">
    <property type="entry name" value="Single-stranded right-handed beta-helix, Pectin lyase-like"/>
    <property type="match status" value="1"/>
</dbReference>
<gene>
    <name evidence="5" type="ORF">WJX73_005592</name>
</gene>
<dbReference type="GO" id="GO:0004650">
    <property type="term" value="F:polygalacturonase activity"/>
    <property type="evidence" value="ECO:0007669"/>
    <property type="project" value="InterPro"/>
</dbReference>
<evidence type="ECO:0000256" key="1">
    <source>
        <dbReference type="ARBA" id="ARBA00008834"/>
    </source>
</evidence>
<comment type="caution">
    <text evidence="5">The sequence shown here is derived from an EMBL/GenBank/DDBJ whole genome shotgun (WGS) entry which is preliminary data.</text>
</comment>
<dbReference type="InterPro" id="IPR000743">
    <property type="entry name" value="Glyco_hydro_28"/>
</dbReference>
<dbReference type="SUPFAM" id="SSF51126">
    <property type="entry name" value="Pectin lyase-like"/>
    <property type="match status" value="1"/>
</dbReference>
<protein>
    <recommendedName>
        <fullName evidence="7">Endo-polygalacturonase</fullName>
    </recommendedName>
</protein>
<dbReference type="Proteomes" id="UP001465755">
    <property type="component" value="Unassembled WGS sequence"/>
</dbReference>
<keyword evidence="2 4" id="KW-0378">Hydrolase</keyword>
<comment type="similarity">
    <text evidence="1 4">Belongs to the glycosyl hydrolase 28 family.</text>
</comment>
<dbReference type="EMBL" id="JALJOQ010000294">
    <property type="protein sequence ID" value="KAK9785683.1"/>
    <property type="molecule type" value="Genomic_DNA"/>
</dbReference>
<dbReference type="GO" id="GO:0005975">
    <property type="term" value="P:carbohydrate metabolic process"/>
    <property type="evidence" value="ECO:0007669"/>
    <property type="project" value="InterPro"/>
</dbReference>
<name>A0AAW1NL82_9CHLO</name>
<dbReference type="PANTHER" id="PTHR31339">
    <property type="entry name" value="PECTIN LYASE-RELATED"/>
    <property type="match status" value="1"/>
</dbReference>
<dbReference type="PANTHER" id="PTHR31339:SF0">
    <property type="entry name" value="PECTIN LYASE-LIKE SUPERFAMILY PROTEIN"/>
    <property type="match status" value="1"/>
</dbReference>
<evidence type="ECO:0000313" key="5">
    <source>
        <dbReference type="EMBL" id="KAK9785683.1"/>
    </source>
</evidence>
<accession>A0AAW1NL82</accession>
<dbReference type="InterPro" id="IPR012334">
    <property type="entry name" value="Pectin_lyas_fold"/>
</dbReference>
<evidence type="ECO:0000256" key="2">
    <source>
        <dbReference type="ARBA" id="ARBA00022801"/>
    </source>
</evidence>
<evidence type="ECO:0000313" key="6">
    <source>
        <dbReference type="Proteomes" id="UP001465755"/>
    </source>
</evidence>
<evidence type="ECO:0008006" key="7">
    <source>
        <dbReference type="Google" id="ProtNLM"/>
    </source>
</evidence>
<sequence>MFQCNRTYLTATIVLSGSVNVYLPADSSIIAGTQREDFGSVQADWYLLRFDRCKNCSVSGGGTLDMRGRLWVTGLVPGRWMKTVRNFQDASCKNPNECRPRVLGVVNSVNVSIKDILLKDSIYWTLHIFGSQGVSVYNVTVDNDFEIPNDDGMDIDSSKDVWVSHCNVTAWDDGICLKATLPGVSTENVLVEESTVRSRASALKIGTESRADFTNLVFQHNKVIESHRGLSIQLRDNGSVSGVLFSDIKMSLQRYVGDEWGGSEPIYVTALPRNSTTHEGSISGITFQNISAITEAGILVVGMPDNPVTDLTVFNMEMNFQKLTNVPGGFHDLRPSDFANKSGVPDNQVFLQNVQNVSITALNVSELCGGAQKPTWGQTLNATLGIQNLTFQDTPLCPLTLVPCGCPAGKMSLEPIHIVDDKPVPAYSDAQQQMADVATHHWDLRGEIDLTLEQLAGKENGQLWKELKTPAARWTLARMSQSKHVWDYGTKINLKGHASCIAEGLTVPWFFTALADKDVPYAMDVDLHGYPTGCWDAEDGRLPISGHLERDMAALDQAMAEKHRQQGRPAVVELSNYTAAHSFETVDSEHI</sequence>
<dbReference type="AlphaFoldDB" id="A0AAW1NL82"/>
<keyword evidence="6" id="KW-1185">Reference proteome</keyword>
<evidence type="ECO:0000256" key="3">
    <source>
        <dbReference type="ARBA" id="ARBA00023295"/>
    </source>
</evidence>
<dbReference type="InterPro" id="IPR051801">
    <property type="entry name" value="GH28_Enzymes"/>
</dbReference>